<dbReference type="NCBIfam" id="NF047353">
    <property type="entry name" value="tube_lmo2291"/>
    <property type="match status" value="1"/>
</dbReference>
<protein>
    <submittedName>
        <fullName evidence="1">Putative major tail shaft protein</fullName>
    </submittedName>
</protein>
<dbReference type="EMBL" id="MF417961">
    <property type="protein sequence ID" value="ASN72597.1"/>
    <property type="molecule type" value="Genomic_DNA"/>
</dbReference>
<evidence type="ECO:0000313" key="1">
    <source>
        <dbReference type="EMBL" id="ASN72597.1"/>
    </source>
</evidence>
<name>A0A2H4JFR0_9CAUD</name>
<sequence length="150" mass="16261">MARQKNALRGHFIAPVTDPKTEPAKEAYKELAKWIEDVDDDTDEATTSVAYYDGDGTEETTVTSVKGSYTFKGTYDKEDEAMALIAGLKYKLGNDRLVWHKVVDSDGKNQHVGIATVSAIKAGSGAAANYEEFSCKISYNSLPKTTAVVG</sequence>
<accession>A0A2H4JFR0</accession>
<organism evidence="1">
    <name type="scientific">uncultured Caudovirales phage</name>
    <dbReference type="NCBI Taxonomy" id="2100421"/>
    <lineage>
        <taxon>Viruses</taxon>
        <taxon>Duplodnaviria</taxon>
        <taxon>Heunggongvirae</taxon>
        <taxon>Uroviricota</taxon>
        <taxon>Caudoviricetes</taxon>
        <taxon>Peduoviridae</taxon>
        <taxon>Maltschvirus</taxon>
        <taxon>Maltschvirus maltsch</taxon>
    </lineage>
</organism>
<gene>
    <name evidence="1" type="ORF">10S15_4</name>
</gene>
<proteinExistence type="predicted"/>
<reference evidence="1" key="1">
    <citation type="submission" date="2017-06" db="EMBL/GenBank/DDBJ databases">
        <title>Novel phages from South African skin metaviromes.</title>
        <authorList>
            <person name="van Zyl L.J."/>
            <person name="Abrahams Y."/>
            <person name="Stander E.A."/>
            <person name="Kirby B.M."/>
            <person name="Clavaud C."/>
            <person name="Farcet C."/>
            <person name="Breton L."/>
            <person name="Trindade M.I."/>
        </authorList>
    </citation>
    <scope>NUCLEOTIDE SEQUENCE</scope>
</reference>